<dbReference type="AlphaFoldDB" id="A0A1G7FDU3"/>
<sequence>MNKKDTIRNKLKKVRAKYSYVEVAKKFNTTDEYVYLIATGRRVPVRGKGLKIKQELEKLVKQ</sequence>
<dbReference type="Proteomes" id="UP000198517">
    <property type="component" value="Unassembled WGS sequence"/>
</dbReference>
<evidence type="ECO:0000313" key="1">
    <source>
        <dbReference type="EMBL" id="SDE74062.1"/>
    </source>
</evidence>
<protein>
    <submittedName>
        <fullName evidence="1">Uncharacterized protein</fullName>
    </submittedName>
</protein>
<organism evidence="1 2">
    <name type="scientific">Riemerella columbipharyngis</name>
    <dbReference type="NCBI Taxonomy" id="1071918"/>
    <lineage>
        <taxon>Bacteria</taxon>
        <taxon>Pseudomonadati</taxon>
        <taxon>Bacteroidota</taxon>
        <taxon>Flavobacteriia</taxon>
        <taxon>Flavobacteriales</taxon>
        <taxon>Weeksellaceae</taxon>
        <taxon>Riemerella</taxon>
    </lineage>
</organism>
<dbReference type="OrthoDB" id="1048668at2"/>
<dbReference type="EMBL" id="FNAS01000022">
    <property type="protein sequence ID" value="SDE74062.1"/>
    <property type="molecule type" value="Genomic_DNA"/>
</dbReference>
<name>A0A1G7FDU3_9FLAO</name>
<keyword evidence="2" id="KW-1185">Reference proteome</keyword>
<proteinExistence type="predicted"/>
<reference evidence="1 2" key="1">
    <citation type="submission" date="2016-10" db="EMBL/GenBank/DDBJ databases">
        <authorList>
            <person name="de Groot N.N."/>
        </authorList>
    </citation>
    <scope>NUCLEOTIDE SEQUENCE [LARGE SCALE GENOMIC DNA]</scope>
    <source>
        <strain evidence="1 2">DSM 24015</strain>
    </source>
</reference>
<evidence type="ECO:0000313" key="2">
    <source>
        <dbReference type="Proteomes" id="UP000198517"/>
    </source>
</evidence>
<dbReference type="RefSeq" id="WP_092737881.1">
    <property type="nucleotide sequence ID" value="NZ_FNAS01000022.1"/>
</dbReference>
<dbReference type="STRING" id="1071918.SAMN05421544_1226"/>
<gene>
    <name evidence="1" type="ORF">SAMN05421544_1226</name>
</gene>
<accession>A0A1G7FDU3</accession>